<dbReference type="Proteomes" id="UP000663853">
    <property type="component" value="Unassembled WGS sequence"/>
</dbReference>
<dbReference type="AlphaFoldDB" id="A0A8H3GG31"/>
<dbReference type="InterPro" id="IPR013083">
    <property type="entry name" value="Znf_RING/FYVE/PHD"/>
</dbReference>
<feature type="transmembrane region" description="Helical" evidence="6">
    <location>
        <begin position="432"/>
        <end position="456"/>
    </location>
</feature>
<dbReference type="Pfam" id="PF02891">
    <property type="entry name" value="zf-MIZ"/>
    <property type="match status" value="1"/>
</dbReference>
<keyword evidence="6" id="KW-0472">Membrane</keyword>
<reference evidence="8" key="1">
    <citation type="submission" date="2021-01" db="EMBL/GenBank/DDBJ databases">
        <authorList>
            <person name="Kaushik A."/>
        </authorList>
    </citation>
    <scope>NUCLEOTIDE SEQUENCE</scope>
    <source>
        <strain evidence="8">AG6-10EEA</strain>
    </source>
</reference>
<sequence>MDEQTTARVIRSLQRIPFTEVRQSVIESMAGDPDIEIQRQTLSLRCPLSQTRIRDPCRFVGCDHFQCFDATSFLLFTHATQMRRSSAVDLRCPICERDVSTDTLAVDLYFDDVLRRVPPIIDEVDLQANGEWSTRDGQHTSFREITQVAAIYSGRITNPETTPGPASTPSNDGNLYPPEVIYVDSRSTLHEITVDRLPENEKDGVPGEDQPHDLESPTWGTHFWSIATAAYDSLHVPLPFPFSFDFWDRNEPSAPTQTINPRENLLRPTTAPNPPEPETPPAPLAQPPLAYHPARPAPVVPPPLVRDPGMGPPPDNRDQGGQLESPCPPPAQPDRGPALLGIIGGVFRFFRGIGFGWSLWILMVLVDVIEGTITIRLSMVLTEHWDFNQTVLSDRIRFVCFTSWWTMAGLLAVIPIELAWAGAEPSRAVGQIVISVFFLTWIFWTAGAGSISTIIWPREGPDCIIENFPYCKYTQGVLGLAWFMWIMVTVQGVYLICQAYKRYKAAENPV</sequence>
<evidence type="ECO:0000313" key="9">
    <source>
        <dbReference type="Proteomes" id="UP000663853"/>
    </source>
</evidence>
<dbReference type="PROSITE" id="PS51044">
    <property type="entry name" value="ZF_SP_RING"/>
    <property type="match status" value="1"/>
</dbReference>
<feature type="region of interest" description="Disordered" evidence="5">
    <location>
        <begin position="253"/>
        <end position="331"/>
    </location>
</feature>
<dbReference type="GO" id="GO:0008270">
    <property type="term" value="F:zinc ion binding"/>
    <property type="evidence" value="ECO:0007669"/>
    <property type="project" value="UniProtKB-KW"/>
</dbReference>
<keyword evidence="3" id="KW-0862">Zinc</keyword>
<evidence type="ECO:0000313" key="8">
    <source>
        <dbReference type="EMBL" id="CAE6448254.1"/>
    </source>
</evidence>
<feature type="region of interest" description="Disordered" evidence="5">
    <location>
        <begin position="197"/>
        <end position="216"/>
    </location>
</feature>
<evidence type="ECO:0000256" key="4">
    <source>
        <dbReference type="PROSITE-ProRule" id="PRU00452"/>
    </source>
</evidence>
<keyword evidence="1" id="KW-0479">Metal-binding</keyword>
<evidence type="ECO:0000256" key="6">
    <source>
        <dbReference type="SAM" id="Phobius"/>
    </source>
</evidence>
<feature type="transmembrane region" description="Helical" evidence="6">
    <location>
        <begin position="476"/>
        <end position="497"/>
    </location>
</feature>
<evidence type="ECO:0000259" key="7">
    <source>
        <dbReference type="PROSITE" id="PS51044"/>
    </source>
</evidence>
<feature type="compositionally biased region" description="Pro residues" evidence="5">
    <location>
        <begin position="271"/>
        <end position="286"/>
    </location>
</feature>
<feature type="domain" description="SP-RING-type" evidence="7">
    <location>
        <begin position="31"/>
        <end position="123"/>
    </location>
</feature>
<evidence type="ECO:0000256" key="3">
    <source>
        <dbReference type="ARBA" id="ARBA00022833"/>
    </source>
</evidence>
<dbReference type="InterPro" id="IPR004181">
    <property type="entry name" value="Znf_MIZ"/>
</dbReference>
<keyword evidence="6" id="KW-0812">Transmembrane</keyword>
<feature type="compositionally biased region" description="Pro residues" evidence="5">
    <location>
        <begin position="295"/>
        <end position="314"/>
    </location>
</feature>
<dbReference type="Gene3D" id="3.30.40.10">
    <property type="entry name" value="Zinc/RING finger domain, C3HC4 (zinc finger)"/>
    <property type="match status" value="1"/>
</dbReference>
<accession>A0A8H3GG31</accession>
<feature type="compositionally biased region" description="Polar residues" evidence="5">
    <location>
        <begin position="156"/>
        <end position="173"/>
    </location>
</feature>
<comment type="caution">
    <text evidence="8">The sequence shown here is derived from an EMBL/GenBank/DDBJ whole genome shotgun (WGS) entry which is preliminary data.</text>
</comment>
<evidence type="ECO:0000256" key="1">
    <source>
        <dbReference type="ARBA" id="ARBA00022723"/>
    </source>
</evidence>
<feature type="region of interest" description="Disordered" evidence="5">
    <location>
        <begin position="156"/>
        <end position="175"/>
    </location>
</feature>
<keyword evidence="6" id="KW-1133">Transmembrane helix</keyword>
<evidence type="ECO:0000256" key="2">
    <source>
        <dbReference type="ARBA" id="ARBA00022771"/>
    </source>
</evidence>
<dbReference type="GO" id="GO:0000785">
    <property type="term" value="C:chromatin"/>
    <property type="evidence" value="ECO:0007669"/>
    <property type="project" value="TreeGrafter"/>
</dbReference>
<dbReference type="EMBL" id="CAJMXA010000990">
    <property type="protein sequence ID" value="CAE6448254.1"/>
    <property type="molecule type" value="Genomic_DNA"/>
</dbReference>
<gene>
    <name evidence="8" type="ORF">RDB_LOCUS45892</name>
</gene>
<dbReference type="GO" id="GO:0061665">
    <property type="term" value="F:SUMO ligase activity"/>
    <property type="evidence" value="ECO:0007669"/>
    <property type="project" value="TreeGrafter"/>
</dbReference>
<feature type="transmembrane region" description="Helical" evidence="6">
    <location>
        <begin position="357"/>
        <end position="376"/>
    </location>
</feature>
<protein>
    <recommendedName>
        <fullName evidence="7">SP-RING-type domain-containing protein</fullName>
    </recommendedName>
</protein>
<feature type="compositionally biased region" description="Basic and acidic residues" evidence="5">
    <location>
        <begin position="197"/>
        <end position="215"/>
    </location>
</feature>
<evidence type="ECO:0000256" key="5">
    <source>
        <dbReference type="SAM" id="MobiDB-lite"/>
    </source>
</evidence>
<proteinExistence type="predicted"/>
<name>A0A8H3GG31_9AGAM</name>
<dbReference type="GO" id="GO:0016925">
    <property type="term" value="P:protein sumoylation"/>
    <property type="evidence" value="ECO:0007669"/>
    <property type="project" value="TreeGrafter"/>
</dbReference>
<feature type="transmembrane region" description="Helical" evidence="6">
    <location>
        <begin position="396"/>
        <end position="420"/>
    </location>
</feature>
<dbReference type="PANTHER" id="PTHR10782:SF4">
    <property type="entry name" value="TONALLI, ISOFORM E"/>
    <property type="match status" value="1"/>
</dbReference>
<keyword evidence="2 4" id="KW-0863">Zinc-finger</keyword>
<dbReference type="PANTHER" id="PTHR10782">
    <property type="entry name" value="ZINC FINGER MIZ DOMAIN-CONTAINING PROTEIN"/>
    <property type="match status" value="1"/>
</dbReference>
<dbReference type="CDD" id="cd16650">
    <property type="entry name" value="SP-RING_PIAS-like"/>
    <property type="match status" value="1"/>
</dbReference>
<organism evidence="8 9">
    <name type="scientific">Rhizoctonia solani</name>
    <dbReference type="NCBI Taxonomy" id="456999"/>
    <lineage>
        <taxon>Eukaryota</taxon>
        <taxon>Fungi</taxon>
        <taxon>Dikarya</taxon>
        <taxon>Basidiomycota</taxon>
        <taxon>Agaricomycotina</taxon>
        <taxon>Agaricomycetes</taxon>
        <taxon>Cantharellales</taxon>
        <taxon>Ceratobasidiaceae</taxon>
        <taxon>Rhizoctonia</taxon>
    </lineage>
</organism>